<comment type="caution">
    <text evidence="1">The sequence shown here is derived from an EMBL/GenBank/DDBJ whole genome shotgun (WGS) entry which is preliminary data.</text>
</comment>
<keyword evidence="2" id="KW-1185">Reference proteome</keyword>
<sequence>MAIHQRRLKIINFTIDGQAFECQIQTWNLDPGVQDGDRQYTFCSSGANSFVEETDDEPTLELTFFSDWRSNGLSDYLWAHANQVADFVLDHHPDIAGEHVRWAGQVLLKPPPVGGDARATETSEVTLQIIGTLGDGLTYERVA</sequence>
<reference evidence="1 2" key="1">
    <citation type="submission" date="2020-03" db="EMBL/GenBank/DDBJ databases">
        <title>Sequencing the genomes of 1000 actinobacteria strains.</title>
        <authorList>
            <person name="Klenk H.-P."/>
        </authorList>
    </citation>
    <scope>NUCLEOTIDE SEQUENCE [LARGE SCALE GENOMIC DNA]</scope>
    <source>
        <strain evidence="1 2">DSM 45668</strain>
    </source>
</reference>
<proteinExistence type="predicted"/>
<accession>A0ABX0SYI2</accession>
<dbReference type="Proteomes" id="UP000754495">
    <property type="component" value="Unassembled WGS sequence"/>
</dbReference>
<protein>
    <submittedName>
        <fullName evidence="1">Uncharacterized protein</fullName>
    </submittedName>
</protein>
<organism evidence="1 2">
    <name type="scientific">Amycolatopsis viridis</name>
    <dbReference type="NCBI Taxonomy" id="185678"/>
    <lineage>
        <taxon>Bacteria</taxon>
        <taxon>Bacillati</taxon>
        <taxon>Actinomycetota</taxon>
        <taxon>Actinomycetes</taxon>
        <taxon>Pseudonocardiales</taxon>
        <taxon>Pseudonocardiaceae</taxon>
        <taxon>Amycolatopsis</taxon>
    </lineage>
</organism>
<dbReference type="EMBL" id="JAANOU010000001">
    <property type="protein sequence ID" value="NIH81690.1"/>
    <property type="molecule type" value="Genomic_DNA"/>
</dbReference>
<gene>
    <name evidence="1" type="ORF">FHX46_004220</name>
</gene>
<name>A0ABX0SYI2_9PSEU</name>
<dbReference type="RefSeq" id="WP_167117806.1">
    <property type="nucleotide sequence ID" value="NZ_JAANOU010000001.1"/>
</dbReference>
<evidence type="ECO:0000313" key="1">
    <source>
        <dbReference type="EMBL" id="NIH81690.1"/>
    </source>
</evidence>
<evidence type="ECO:0000313" key="2">
    <source>
        <dbReference type="Proteomes" id="UP000754495"/>
    </source>
</evidence>